<accession>A0A2I0KKM4</accession>
<organism evidence="1 2">
    <name type="scientific">Punica granatum</name>
    <name type="common">Pomegranate</name>
    <dbReference type="NCBI Taxonomy" id="22663"/>
    <lineage>
        <taxon>Eukaryota</taxon>
        <taxon>Viridiplantae</taxon>
        <taxon>Streptophyta</taxon>
        <taxon>Embryophyta</taxon>
        <taxon>Tracheophyta</taxon>
        <taxon>Spermatophyta</taxon>
        <taxon>Magnoliopsida</taxon>
        <taxon>eudicotyledons</taxon>
        <taxon>Gunneridae</taxon>
        <taxon>Pentapetalae</taxon>
        <taxon>rosids</taxon>
        <taxon>malvids</taxon>
        <taxon>Myrtales</taxon>
        <taxon>Lythraceae</taxon>
        <taxon>Punica</taxon>
    </lineage>
</organism>
<sequence>MWRGSNHLSDNSMLDVGVKVDIPSLFKCNNTNSTISVLVVFSWLYIEKDCGDLRLVINVSSEVVDNH</sequence>
<dbReference type="AlphaFoldDB" id="A0A2I0KKM4"/>
<gene>
    <name evidence="1" type="ORF">CRG98_010536</name>
</gene>
<reference evidence="1 2" key="1">
    <citation type="submission" date="2017-11" db="EMBL/GenBank/DDBJ databases">
        <title>De-novo sequencing of pomegranate (Punica granatum L.) genome.</title>
        <authorList>
            <person name="Akparov Z."/>
            <person name="Amiraslanov A."/>
            <person name="Hajiyeva S."/>
            <person name="Abbasov M."/>
            <person name="Kaur K."/>
            <person name="Hamwieh A."/>
            <person name="Solovyev V."/>
            <person name="Salamov A."/>
            <person name="Braich B."/>
            <person name="Kosarev P."/>
            <person name="Mahmoud A."/>
            <person name="Hajiyev E."/>
            <person name="Babayeva S."/>
            <person name="Izzatullayeva V."/>
            <person name="Mammadov A."/>
            <person name="Mammadov A."/>
            <person name="Sharifova S."/>
            <person name="Ojaghi J."/>
            <person name="Eynullazada K."/>
            <person name="Bayramov B."/>
            <person name="Abdulazimova A."/>
            <person name="Shahmuradov I."/>
        </authorList>
    </citation>
    <scope>NUCLEOTIDE SEQUENCE [LARGE SCALE GENOMIC DNA]</scope>
    <source>
        <strain evidence="2">cv. AG2017</strain>
        <tissue evidence="1">Leaf</tissue>
    </source>
</reference>
<protein>
    <submittedName>
        <fullName evidence="1">Uncharacterized protein</fullName>
    </submittedName>
</protein>
<comment type="caution">
    <text evidence="1">The sequence shown here is derived from an EMBL/GenBank/DDBJ whole genome shotgun (WGS) entry which is preliminary data.</text>
</comment>
<evidence type="ECO:0000313" key="1">
    <source>
        <dbReference type="EMBL" id="PKI69067.1"/>
    </source>
</evidence>
<dbReference type="Proteomes" id="UP000233551">
    <property type="component" value="Unassembled WGS sequence"/>
</dbReference>
<evidence type="ECO:0000313" key="2">
    <source>
        <dbReference type="Proteomes" id="UP000233551"/>
    </source>
</evidence>
<name>A0A2I0KKM4_PUNGR</name>
<dbReference type="EMBL" id="PGOL01000523">
    <property type="protein sequence ID" value="PKI69067.1"/>
    <property type="molecule type" value="Genomic_DNA"/>
</dbReference>
<proteinExistence type="predicted"/>
<keyword evidence="2" id="KW-1185">Reference proteome</keyword>